<feature type="transmembrane region" description="Helical" evidence="6">
    <location>
        <begin position="424"/>
        <end position="442"/>
    </location>
</feature>
<feature type="transmembrane region" description="Helical" evidence="6">
    <location>
        <begin position="30"/>
        <end position="52"/>
    </location>
</feature>
<dbReference type="EMBL" id="BMUU01000008">
    <property type="protein sequence ID" value="GGY48418.1"/>
    <property type="molecule type" value="Genomic_DNA"/>
</dbReference>
<dbReference type="Proteomes" id="UP000600946">
    <property type="component" value="Unassembled WGS sequence"/>
</dbReference>
<evidence type="ECO:0000256" key="6">
    <source>
        <dbReference type="SAM" id="Phobius"/>
    </source>
</evidence>
<reference evidence="9" key="1">
    <citation type="journal article" date="2019" name="Int. J. Syst. Evol. Microbiol.">
        <title>The Global Catalogue of Microorganisms (GCM) 10K type strain sequencing project: providing services to taxonomists for standard genome sequencing and annotation.</title>
        <authorList>
            <consortium name="The Broad Institute Genomics Platform"/>
            <consortium name="The Broad Institute Genome Sequencing Center for Infectious Disease"/>
            <person name="Wu L."/>
            <person name="Ma J."/>
        </authorList>
    </citation>
    <scope>NUCLEOTIDE SEQUENCE [LARGE SCALE GENOMIC DNA]</scope>
    <source>
        <strain evidence="9">JCM 4594</strain>
    </source>
</reference>
<gene>
    <name evidence="8" type="ORF">GCM10010326_48390</name>
</gene>
<evidence type="ECO:0000256" key="5">
    <source>
        <dbReference type="SAM" id="MobiDB-lite"/>
    </source>
</evidence>
<keyword evidence="2 6" id="KW-0812">Transmembrane</keyword>
<evidence type="ECO:0000313" key="8">
    <source>
        <dbReference type="EMBL" id="GGY48418.1"/>
    </source>
</evidence>
<evidence type="ECO:0000313" key="9">
    <source>
        <dbReference type="Proteomes" id="UP000600946"/>
    </source>
</evidence>
<feature type="transmembrane region" description="Helical" evidence="6">
    <location>
        <begin position="210"/>
        <end position="226"/>
    </location>
</feature>
<feature type="transmembrane region" description="Helical" evidence="6">
    <location>
        <begin position="137"/>
        <end position="158"/>
    </location>
</feature>
<feature type="transmembrane region" description="Helical" evidence="6">
    <location>
        <begin position="347"/>
        <end position="367"/>
    </location>
</feature>
<dbReference type="RefSeq" id="WP_190028224.1">
    <property type="nucleotide sequence ID" value="NZ_BMUU01000008.1"/>
</dbReference>
<protein>
    <submittedName>
        <fullName evidence="8">Amino acid permease</fullName>
    </submittedName>
</protein>
<evidence type="ECO:0000256" key="1">
    <source>
        <dbReference type="ARBA" id="ARBA00004141"/>
    </source>
</evidence>
<dbReference type="PIRSF" id="PIRSF006060">
    <property type="entry name" value="AA_transporter"/>
    <property type="match status" value="1"/>
</dbReference>
<accession>A0ABQ3ADH7</accession>
<dbReference type="GeneID" id="96292758"/>
<comment type="subcellular location">
    <subcellularLocation>
        <location evidence="1">Membrane</location>
        <topology evidence="1">Multi-pass membrane protein</topology>
    </subcellularLocation>
</comment>
<keyword evidence="9" id="KW-1185">Reference proteome</keyword>
<keyword evidence="3 6" id="KW-1133">Transmembrane helix</keyword>
<feature type="transmembrane region" description="Helical" evidence="6">
    <location>
        <begin position="457"/>
        <end position="478"/>
    </location>
</feature>
<keyword evidence="4 6" id="KW-0472">Membrane</keyword>
<organism evidence="8 9">
    <name type="scientific">Streptomyces xanthochromogenes</name>
    <dbReference type="NCBI Taxonomy" id="67384"/>
    <lineage>
        <taxon>Bacteria</taxon>
        <taxon>Bacillati</taxon>
        <taxon>Actinomycetota</taxon>
        <taxon>Actinomycetes</taxon>
        <taxon>Kitasatosporales</taxon>
        <taxon>Streptomycetaceae</taxon>
        <taxon>Streptomyces</taxon>
    </lineage>
</organism>
<feature type="transmembrane region" description="Helical" evidence="6">
    <location>
        <begin position="387"/>
        <end position="412"/>
    </location>
</feature>
<dbReference type="Pfam" id="PF00324">
    <property type="entry name" value="AA_permease"/>
    <property type="match status" value="1"/>
</dbReference>
<feature type="transmembrane region" description="Helical" evidence="6">
    <location>
        <begin position="91"/>
        <end position="117"/>
    </location>
</feature>
<feature type="transmembrane region" description="Helical" evidence="6">
    <location>
        <begin position="58"/>
        <end position="79"/>
    </location>
</feature>
<dbReference type="InterPro" id="IPR004841">
    <property type="entry name" value="AA-permease/SLC12A_dom"/>
</dbReference>
<comment type="caution">
    <text evidence="8">The sequence shown here is derived from an EMBL/GenBank/DDBJ whole genome shotgun (WGS) entry which is preliminary data.</text>
</comment>
<evidence type="ECO:0000256" key="3">
    <source>
        <dbReference type="ARBA" id="ARBA00022989"/>
    </source>
</evidence>
<feature type="region of interest" description="Disordered" evidence="5">
    <location>
        <begin position="501"/>
        <end position="520"/>
    </location>
</feature>
<feature type="domain" description="Amino acid permease/ SLC12A" evidence="7">
    <location>
        <begin position="51"/>
        <end position="363"/>
    </location>
</feature>
<dbReference type="InterPro" id="IPR050367">
    <property type="entry name" value="APC_superfamily"/>
</dbReference>
<feature type="transmembrane region" description="Helical" evidence="6">
    <location>
        <begin position="301"/>
        <end position="326"/>
    </location>
</feature>
<dbReference type="PANTHER" id="PTHR42770:SF16">
    <property type="entry name" value="AMINO ACID PERMEASE"/>
    <property type="match status" value="1"/>
</dbReference>
<evidence type="ECO:0000259" key="7">
    <source>
        <dbReference type="Pfam" id="PF00324"/>
    </source>
</evidence>
<sequence>MPSRTSEPETSTYEEPERALRTGRLGTPGLLFSVLAAGAPLMAVAGTMPTAFDATGVVGQPLLFLVLGVVLGLFAVGYAEMSRHVRNAGALYAYIARGLGPTAGACAAHGALVAYSALQVGVYGVFGFEVSSLLDTYRGVTIDWWVPALLAVALVGGLGRLRIGLNARVLGVLLLIEVALVVVFDLAALAKPATGRLSPHAFNPHALEHGSAGIALCFCVAAFIGFEQAPAYAEETGRPRVVVRRVLFLAVGLVTAFLALSSWALTLAAGPQDIVDSAQKQGSGLLFALAGKNLGTTFGDVLHVVFVTGAFAALLGLHNVVARYVFAMGRDGLLPAGFGRTSPTSGAPAAGSLFQTVVSVAVVAAFALTDHWPAGDPTAPVTHLFTWTGSVGVLGVVLLMAAASLAVIVFFVRRGEARAQLWRLLAAGAAGIALLGIAAYSVRQLPVLTGAGPDDALTWALPGIVVLALLVGLVYGLVLRARRPGAHAGIGLGEEACPVPGALPGPRGPGARESGRGTRL</sequence>
<feature type="transmembrane region" description="Helical" evidence="6">
    <location>
        <begin position="246"/>
        <end position="265"/>
    </location>
</feature>
<feature type="transmembrane region" description="Helical" evidence="6">
    <location>
        <begin position="170"/>
        <end position="190"/>
    </location>
</feature>
<evidence type="ECO:0000256" key="2">
    <source>
        <dbReference type="ARBA" id="ARBA00022692"/>
    </source>
</evidence>
<dbReference type="PANTHER" id="PTHR42770">
    <property type="entry name" value="AMINO ACID TRANSPORTER-RELATED"/>
    <property type="match status" value="1"/>
</dbReference>
<evidence type="ECO:0000256" key="4">
    <source>
        <dbReference type="ARBA" id="ARBA00023136"/>
    </source>
</evidence>
<dbReference type="Gene3D" id="1.20.1740.10">
    <property type="entry name" value="Amino acid/polyamine transporter I"/>
    <property type="match status" value="1"/>
</dbReference>
<name>A0ABQ3ADH7_9ACTN</name>
<proteinExistence type="predicted"/>